<sequence length="217" mass="24401">MRFINALSYKSADYLMRQMNGNHESRRVYYYGFQIVIGALFKGLLLLLLAFITGTMLPALTIVAAFVILRSIAGGYHMKTYGKCIAASLGMIILAALISKYTAHMLNQISLIAIVVLSFVFSSASLIKWAPADNPNRPITDKKEIKKFRILSMIYIVIWLVLSLTLVYFKQNMFVLALCLGVILEVFSITPAGIRFFKMIEKGMDSVKNDINRHSSK</sequence>
<dbReference type="GO" id="GO:0009372">
    <property type="term" value="P:quorum sensing"/>
    <property type="evidence" value="ECO:0007669"/>
    <property type="project" value="UniProtKB-KW"/>
</dbReference>
<dbReference type="Pfam" id="PF04647">
    <property type="entry name" value="AgrB"/>
    <property type="match status" value="1"/>
</dbReference>
<evidence type="ECO:0000256" key="2">
    <source>
        <dbReference type="ARBA" id="ARBA00022654"/>
    </source>
</evidence>
<name>A0AB36TKG7_ACETH</name>
<keyword evidence="7 8" id="KW-0472">Membrane</keyword>
<feature type="transmembrane region" description="Helical" evidence="8">
    <location>
        <begin position="109"/>
        <end position="127"/>
    </location>
</feature>
<dbReference type="EMBL" id="PDBW01000001">
    <property type="protein sequence ID" value="PFH04318.1"/>
    <property type="molecule type" value="Genomic_DNA"/>
</dbReference>
<gene>
    <name evidence="9" type="ORF">M972_113148</name>
</gene>
<evidence type="ECO:0000256" key="1">
    <source>
        <dbReference type="ARBA" id="ARBA00022475"/>
    </source>
</evidence>
<feature type="transmembrane region" description="Helical" evidence="8">
    <location>
        <begin position="28"/>
        <end position="50"/>
    </location>
</feature>
<evidence type="ECO:0000313" key="9">
    <source>
        <dbReference type="EMBL" id="PFH04318.1"/>
    </source>
</evidence>
<evidence type="ECO:0000256" key="8">
    <source>
        <dbReference type="SAM" id="Phobius"/>
    </source>
</evidence>
<accession>A0AB36TKG7</accession>
<keyword evidence="6 8" id="KW-1133">Transmembrane helix</keyword>
<dbReference type="GO" id="GO:0008233">
    <property type="term" value="F:peptidase activity"/>
    <property type="evidence" value="ECO:0007669"/>
    <property type="project" value="UniProtKB-KW"/>
</dbReference>
<keyword evidence="5" id="KW-0378">Hydrolase</keyword>
<feature type="transmembrane region" description="Helical" evidence="8">
    <location>
        <begin position="56"/>
        <end position="73"/>
    </location>
</feature>
<evidence type="ECO:0000313" key="10">
    <source>
        <dbReference type="Proteomes" id="UP000223596"/>
    </source>
</evidence>
<protein>
    <submittedName>
        <fullName evidence="9">Accessory gene regulator B</fullName>
    </submittedName>
</protein>
<keyword evidence="2" id="KW-0673">Quorum sensing</keyword>
<dbReference type="SMART" id="SM00793">
    <property type="entry name" value="AgrB"/>
    <property type="match status" value="1"/>
</dbReference>
<evidence type="ECO:0000256" key="5">
    <source>
        <dbReference type="ARBA" id="ARBA00022801"/>
    </source>
</evidence>
<dbReference type="InterPro" id="IPR006741">
    <property type="entry name" value="AgrB"/>
</dbReference>
<feature type="transmembrane region" description="Helical" evidence="8">
    <location>
        <begin position="85"/>
        <end position="103"/>
    </location>
</feature>
<dbReference type="GO" id="GO:0006508">
    <property type="term" value="P:proteolysis"/>
    <property type="evidence" value="ECO:0007669"/>
    <property type="project" value="UniProtKB-KW"/>
</dbReference>
<feature type="transmembrane region" description="Helical" evidence="8">
    <location>
        <begin position="174"/>
        <end position="194"/>
    </location>
</feature>
<evidence type="ECO:0000256" key="7">
    <source>
        <dbReference type="ARBA" id="ARBA00023136"/>
    </source>
</evidence>
<dbReference type="AlphaFoldDB" id="A0AB36TKG7"/>
<proteinExistence type="predicted"/>
<reference evidence="9 10" key="1">
    <citation type="submission" date="2017-09" db="EMBL/GenBank/DDBJ databases">
        <title>Evaluation of Pacific Biosciences Sequencing Technology to Finishing C. thermocellum Genome Sequences.</title>
        <authorList>
            <person name="Brown S."/>
        </authorList>
    </citation>
    <scope>NUCLEOTIDE SEQUENCE [LARGE SCALE GENOMIC DNA]</scope>
    <source>
        <strain evidence="9 10">AD2</strain>
    </source>
</reference>
<dbReference type="GO" id="GO:0016020">
    <property type="term" value="C:membrane"/>
    <property type="evidence" value="ECO:0007669"/>
    <property type="project" value="InterPro"/>
</dbReference>
<dbReference type="RefSeq" id="WP_003513367.1">
    <property type="nucleotide sequence ID" value="NZ_CP013828.1"/>
</dbReference>
<keyword evidence="4 8" id="KW-0812">Transmembrane</keyword>
<keyword evidence="3" id="KW-0645">Protease</keyword>
<dbReference type="Proteomes" id="UP000223596">
    <property type="component" value="Unassembled WGS sequence"/>
</dbReference>
<keyword evidence="1" id="KW-1003">Cell membrane</keyword>
<evidence type="ECO:0000256" key="3">
    <source>
        <dbReference type="ARBA" id="ARBA00022670"/>
    </source>
</evidence>
<evidence type="ECO:0000256" key="4">
    <source>
        <dbReference type="ARBA" id="ARBA00022692"/>
    </source>
</evidence>
<dbReference type="GeneID" id="35803020"/>
<evidence type="ECO:0000256" key="6">
    <source>
        <dbReference type="ARBA" id="ARBA00022989"/>
    </source>
</evidence>
<feature type="transmembrane region" description="Helical" evidence="8">
    <location>
        <begin position="148"/>
        <end position="168"/>
    </location>
</feature>
<organism evidence="9 10">
    <name type="scientific">Acetivibrio thermocellus AD2</name>
    <dbReference type="NCBI Taxonomy" id="1138384"/>
    <lineage>
        <taxon>Bacteria</taxon>
        <taxon>Bacillati</taxon>
        <taxon>Bacillota</taxon>
        <taxon>Clostridia</taxon>
        <taxon>Eubacteriales</taxon>
        <taxon>Oscillospiraceae</taxon>
        <taxon>Acetivibrio</taxon>
    </lineage>
</organism>
<comment type="caution">
    <text evidence="9">The sequence shown here is derived from an EMBL/GenBank/DDBJ whole genome shotgun (WGS) entry which is preliminary data.</text>
</comment>